<evidence type="ECO:0000313" key="3">
    <source>
        <dbReference type="Proteomes" id="UP000547011"/>
    </source>
</evidence>
<name>A0A7W6INH1_9HYPH</name>
<evidence type="ECO:0000259" key="1">
    <source>
        <dbReference type="SMART" id="SM00966"/>
    </source>
</evidence>
<dbReference type="SUPFAM" id="SSF89447">
    <property type="entry name" value="AbrB/MazE/MraZ-like"/>
    <property type="match status" value="1"/>
</dbReference>
<comment type="caution">
    <text evidence="2">The sequence shown here is derived from an EMBL/GenBank/DDBJ whole genome shotgun (WGS) entry which is preliminary data.</text>
</comment>
<accession>A0A7W6INH1</accession>
<feature type="domain" description="SpoVT-AbrB" evidence="1">
    <location>
        <begin position="11"/>
        <end position="56"/>
    </location>
</feature>
<dbReference type="EMBL" id="JACIEW010000005">
    <property type="protein sequence ID" value="MBB4052846.1"/>
    <property type="molecule type" value="Genomic_DNA"/>
</dbReference>
<sequence length="94" mass="10438">MNEITQLEASSSVTSKGQTTIPKSVRDALGIKDGTPLRWRLKDGVLIVTAKTKRLEDFAGLLGKPPNGRRVSIEEMNEAVLDEAADRFRRKTTR</sequence>
<dbReference type="AlphaFoldDB" id="A0A7W6INH1"/>
<proteinExistence type="predicted"/>
<dbReference type="RefSeq" id="WP_116590102.1">
    <property type="nucleotide sequence ID" value="NZ_JACIEW010000005.1"/>
</dbReference>
<organism evidence="2 3">
    <name type="scientific">Devosia subaequoris</name>
    <dbReference type="NCBI Taxonomy" id="395930"/>
    <lineage>
        <taxon>Bacteria</taxon>
        <taxon>Pseudomonadati</taxon>
        <taxon>Pseudomonadota</taxon>
        <taxon>Alphaproteobacteria</taxon>
        <taxon>Hyphomicrobiales</taxon>
        <taxon>Devosiaceae</taxon>
        <taxon>Devosia</taxon>
    </lineage>
</organism>
<dbReference type="NCBIfam" id="TIGR01439">
    <property type="entry name" value="lp_hng_hel_AbrB"/>
    <property type="match status" value="1"/>
</dbReference>
<protein>
    <submittedName>
        <fullName evidence="2">AbrB family looped-hinge helix DNA binding protein</fullName>
    </submittedName>
</protein>
<dbReference type="SMART" id="SM00966">
    <property type="entry name" value="SpoVT_AbrB"/>
    <property type="match status" value="1"/>
</dbReference>
<dbReference type="InterPro" id="IPR037914">
    <property type="entry name" value="SpoVT-AbrB_sf"/>
</dbReference>
<evidence type="ECO:0000313" key="2">
    <source>
        <dbReference type="EMBL" id="MBB4052846.1"/>
    </source>
</evidence>
<dbReference type="GO" id="GO:0003677">
    <property type="term" value="F:DNA binding"/>
    <property type="evidence" value="ECO:0007669"/>
    <property type="project" value="InterPro"/>
</dbReference>
<gene>
    <name evidence="2" type="ORF">GGR20_002494</name>
</gene>
<dbReference type="Gene3D" id="2.10.260.10">
    <property type="match status" value="1"/>
</dbReference>
<dbReference type="Pfam" id="PF04014">
    <property type="entry name" value="MazE_antitoxin"/>
    <property type="match status" value="1"/>
</dbReference>
<dbReference type="Proteomes" id="UP000547011">
    <property type="component" value="Unassembled WGS sequence"/>
</dbReference>
<keyword evidence="3" id="KW-1185">Reference proteome</keyword>
<reference evidence="2 3" key="1">
    <citation type="submission" date="2020-08" db="EMBL/GenBank/DDBJ databases">
        <title>Genomic Encyclopedia of Type Strains, Phase IV (KMG-IV): sequencing the most valuable type-strain genomes for metagenomic binning, comparative biology and taxonomic classification.</title>
        <authorList>
            <person name="Goeker M."/>
        </authorList>
    </citation>
    <scope>NUCLEOTIDE SEQUENCE [LARGE SCALE GENOMIC DNA]</scope>
    <source>
        <strain evidence="2 3">DSM 23447</strain>
    </source>
</reference>
<dbReference type="InterPro" id="IPR007159">
    <property type="entry name" value="SpoVT-AbrB_dom"/>
</dbReference>